<reference evidence="3" key="1">
    <citation type="submission" date="2022-12" db="EMBL/GenBank/DDBJ databases">
        <authorList>
            <person name="Petersen C."/>
        </authorList>
    </citation>
    <scope>NUCLEOTIDE SEQUENCE</scope>
    <source>
        <strain evidence="3">IBT 35675</strain>
    </source>
</reference>
<feature type="compositionally biased region" description="Basic residues" evidence="1">
    <location>
        <begin position="238"/>
        <end position="250"/>
    </location>
</feature>
<gene>
    <name evidence="3" type="ORF">N7541_008042</name>
</gene>
<feature type="region of interest" description="Disordered" evidence="1">
    <location>
        <begin position="271"/>
        <end position="323"/>
    </location>
</feature>
<feature type="non-terminal residue" evidence="3">
    <location>
        <position position="323"/>
    </location>
</feature>
<dbReference type="GO" id="GO:0004402">
    <property type="term" value="F:histone acetyltransferase activity"/>
    <property type="evidence" value="ECO:0007669"/>
    <property type="project" value="TreeGrafter"/>
</dbReference>
<keyword evidence="4" id="KW-1185">Reference proteome</keyword>
<dbReference type="InterPro" id="IPR038988">
    <property type="entry name" value="Sas4"/>
</dbReference>
<proteinExistence type="predicted"/>
<feature type="domain" description="Something about silencing protein 4" evidence="2">
    <location>
        <begin position="144"/>
        <end position="239"/>
    </location>
</feature>
<dbReference type="EMBL" id="JAPZBR010000006">
    <property type="protein sequence ID" value="KAJ5350315.1"/>
    <property type="molecule type" value="Genomic_DNA"/>
</dbReference>
<dbReference type="Pfam" id="PF15460">
    <property type="entry name" value="SAS4"/>
    <property type="match status" value="1"/>
</dbReference>
<dbReference type="Proteomes" id="UP001148299">
    <property type="component" value="Unassembled WGS sequence"/>
</dbReference>
<dbReference type="GO" id="GO:0033255">
    <property type="term" value="C:SAS acetyltransferase complex"/>
    <property type="evidence" value="ECO:0007669"/>
    <property type="project" value="InterPro"/>
</dbReference>
<sequence length="323" mass="36940">MSSPLVRLYRSKLIALIIASRRWESALEATRTAAMSGHRDAIDEIGETSSGRRSLRSADIGSRCKSELARYFHNYEQIISLEDPKSEFLAAKTTLMLIDDLSQPLPIPKSVPTPFGNPILDLHGCTKLSLPFLPDQDPSTTATDPLNEATYFRAHRKFERQEKQLRNIERNRAQHEQQVLESLIDELRGQDWLRVMGLPSVHETEKNTYEPKREILVQELVTLISKLQAWKEEERRQERRKRKRKTRRRRSSLEKTVRLIQDVGAWAARQLHQDTRSTGAAKSKKRNSTTKSTPIQIEKESEPGPKRKKLNTPAPTPASAPAP</sequence>
<evidence type="ECO:0000256" key="1">
    <source>
        <dbReference type="SAM" id="MobiDB-lite"/>
    </source>
</evidence>
<dbReference type="InterPro" id="IPR029184">
    <property type="entry name" value="Sas4_dom"/>
</dbReference>
<name>A0A9W9QYH1_PENBR</name>
<dbReference type="PANTHER" id="PTHR38422">
    <property type="entry name" value="SOMETHING ABOUT SILENCING PROTEIN 4"/>
    <property type="match status" value="1"/>
</dbReference>
<evidence type="ECO:0000259" key="2">
    <source>
        <dbReference type="Pfam" id="PF15460"/>
    </source>
</evidence>
<protein>
    <recommendedName>
        <fullName evidence="2">Something about silencing protein 4 domain-containing protein</fullName>
    </recommendedName>
</protein>
<dbReference type="PANTHER" id="PTHR38422:SF1">
    <property type="entry name" value="SOMETHING ABOUT SILENCING PROTEIN 4"/>
    <property type="match status" value="1"/>
</dbReference>
<reference evidence="3" key="2">
    <citation type="journal article" date="2023" name="IMA Fungus">
        <title>Comparative genomic study of the Penicillium genus elucidates a diverse pangenome and 15 lateral gene transfer events.</title>
        <authorList>
            <person name="Petersen C."/>
            <person name="Sorensen T."/>
            <person name="Nielsen M.R."/>
            <person name="Sondergaard T.E."/>
            <person name="Sorensen J.L."/>
            <person name="Fitzpatrick D.A."/>
            <person name="Frisvad J.C."/>
            <person name="Nielsen K.L."/>
        </authorList>
    </citation>
    <scope>NUCLEOTIDE SEQUENCE</scope>
    <source>
        <strain evidence="3">IBT 35675</strain>
    </source>
</reference>
<feature type="compositionally biased region" description="Pro residues" evidence="1">
    <location>
        <begin position="314"/>
        <end position="323"/>
    </location>
</feature>
<accession>A0A9W9QYH1</accession>
<organism evidence="3 4">
    <name type="scientific">Penicillium brevicompactum</name>
    <dbReference type="NCBI Taxonomy" id="5074"/>
    <lineage>
        <taxon>Eukaryota</taxon>
        <taxon>Fungi</taxon>
        <taxon>Dikarya</taxon>
        <taxon>Ascomycota</taxon>
        <taxon>Pezizomycotina</taxon>
        <taxon>Eurotiomycetes</taxon>
        <taxon>Eurotiomycetidae</taxon>
        <taxon>Eurotiales</taxon>
        <taxon>Aspergillaceae</taxon>
        <taxon>Penicillium</taxon>
    </lineage>
</organism>
<dbReference type="AlphaFoldDB" id="A0A9W9QYH1"/>
<comment type="caution">
    <text evidence="3">The sequence shown here is derived from an EMBL/GenBank/DDBJ whole genome shotgun (WGS) entry which is preliminary data.</text>
</comment>
<feature type="region of interest" description="Disordered" evidence="1">
    <location>
        <begin position="231"/>
        <end position="254"/>
    </location>
</feature>
<evidence type="ECO:0000313" key="4">
    <source>
        <dbReference type="Proteomes" id="UP001148299"/>
    </source>
</evidence>
<evidence type="ECO:0000313" key="3">
    <source>
        <dbReference type="EMBL" id="KAJ5350315.1"/>
    </source>
</evidence>